<dbReference type="Gene3D" id="3.40.50.10600">
    <property type="entry name" value="SpoIIaa-like domains"/>
    <property type="match status" value="2"/>
</dbReference>
<protein>
    <submittedName>
        <fullName evidence="1">STAS/SEC14 domain-containing protein</fullName>
    </submittedName>
</protein>
<gene>
    <name evidence="1" type="ORF">K1W69_16750</name>
</gene>
<name>A0AAE2ZR34_9HYPH</name>
<proteinExistence type="predicted"/>
<dbReference type="Proteomes" id="UP001196509">
    <property type="component" value="Unassembled WGS sequence"/>
</dbReference>
<sequence>MLNIAVDSAKNVIVAEPQGSLTAEDFEGLSARIDQYINDKDTVPALVLNAKEFPIWKDLDSLVAHLKLVREHEKIVPKVAIVSDSAVLSAMPSIVNHFVGARIRHFRSDALKEALDWASVIDPPGHSFRLMDGMPDDVVACEVVGKLTSKDYLDFMYPLIEQKLKTHDRLKFLVVMDEDFEGATASAIWDDTRLGFSHLHSFSKIALVTDIGWLRNSARLFAPLMSGQVHLFERGDLDGAIAWIKA</sequence>
<evidence type="ECO:0000313" key="1">
    <source>
        <dbReference type="EMBL" id="MBW8638848.1"/>
    </source>
</evidence>
<dbReference type="InterPro" id="IPR038396">
    <property type="entry name" value="SpoIIAA-like_sf"/>
</dbReference>
<dbReference type="Pfam" id="PF11964">
    <property type="entry name" value="SpoIIAA-like"/>
    <property type="match status" value="2"/>
</dbReference>
<accession>A0AAE2ZR34</accession>
<dbReference type="EMBL" id="JAICBX010000003">
    <property type="protein sequence ID" value="MBW8638848.1"/>
    <property type="molecule type" value="Genomic_DNA"/>
</dbReference>
<dbReference type="InterPro" id="IPR021866">
    <property type="entry name" value="SpoIIAA-like"/>
</dbReference>
<keyword evidence="2" id="KW-1185">Reference proteome</keyword>
<dbReference type="RefSeq" id="WP_220229572.1">
    <property type="nucleotide sequence ID" value="NZ_JAICBX010000003.1"/>
</dbReference>
<reference evidence="1" key="1">
    <citation type="submission" date="2021-08" db="EMBL/GenBank/DDBJ databases">
        <title>Hoeflea bacterium WL0058 sp. nov., isolated from the sediment.</title>
        <authorList>
            <person name="Wang L."/>
            <person name="Zhang D."/>
        </authorList>
    </citation>
    <scope>NUCLEOTIDE SEQUENCE</scope>
    <source>
        <strain evidence="1">WL0058</strain>
    </source>
</reference>
<dbReference type="AlphaFoldDB" id="A0AAE2ZR34"/>
<evidence type="ECO:0000313" key="2">
    <source>
        <dbReference type="Proteomes" id="UP001196509"/>
    </source>
</evidence>
<organism evidence="1 2">
    <name type="scientific">Flavimaribacter sediminis</name>
    <dbReference type="NCBI Taxonomy" id="2865987"/>
    <lineage>
        <taxon>Bacteria</taxon>
        <taxon>Pseudomonadati</taxon>
        <taxon>Pseudomonadota</taxon>
        <taxon>Alphaproteobacteria</taxon>
        <taxon>Hyphomicrobiales</taxon>
        <taxon>Rhizobiaceae</taxon>
        <taxon>Flavimaribacter</taxon>
    </lineage>
</organism>
<dbReference type="SUPFAM" id="SSF52091">
    <property type="entry name" value="SpoIIaa-like"/>
    <property type="match status" value="2"/>
</dbReference>
<dbReference type="InterPro" id="IPR036513">
    <property type="entry name" value="STAS_dom_sf"/>
</dbReference>
<comment type="caution">
    <text evidence="1">The sequence shown here is derived from an EMBL/GenBank/DDBJ whole genome shotgun (WGS) entry which is preliminary data.</text>
</comment>